<dbReference type="GO" id="GO:0008982">
    <property type="term" value="F:protein-N(PI)-phosphohistidine-sugar phosphotransferase activity"/>
    <property type="evidence" value="ECO:0007669"/>
    <property type="project" value="UniProtKB-UniRule"/>
</dbReference>
<gene>
    <name evidence="11" type="ORF">N784_03130</name>
</gene>
<feature type="transmembrane region" description="Helical" evidence="9">
    <location>
        <begin position="287"/>
        <end position="308"/>
    </location>
</feature>
<feature type="domain" description="PTS EIIC type-3" evidence="10">
    <location>
        <begin position="10"/>
        <end position="413"/>
    </location>
</feature>
<feature type="transmembrane region" description="Helical" evidence="9">
    <location>
        <begin position="361"/>
        <end position="379"/>
    </location>
</feature>
<dbReference type="GO" id="GO:0009401">
    <property type="term" value="P:phosphoenolpyruvate-dependent sugar phosphotransferase system"/>
    <property type="evidence" value="ECO:0007669"/>
    <property type="project" value="InterPro"/>
</dbReference>
<dbReference type="GO" id="GO:1901264">
    <property type="term" value="P:carbohydrate derivative transport"/>
    <property type="evidence" value="ECO:0007669"/>
    <property type="project" value="TreeGrafter"/>
</dbReference>
<dbReference type="InterPro" id="IPR003352">
    <property type="entry name" value="PTS_EIIC"/>
</dbReference>
<dbReference type="GO" id="GO:0005886">
    <property type="term" value="C:plasma membrane"/>
    <property type="evidence" value="ECO:0007669"/>
    <property type="project" value="UniProtKB-SubCell"/>
</dbReference>
<evidence type="ECO:0000313" key="11">
    <source>
        <dbReference type="EMBL" id="KGX86861.1"/>
    </source>
</evidence>
<evidence type="ECO:0000256" key="2">
    <source>
        <dbReference type="ARBA" id="ARBA00022448"/>
    </source>
</evidence>
<evidence type="ECO:0000256" key="9">
    <source>
        <dbReference type="SAM" id="Phobius"/>
    </source>
</evidence>
<sequence length="443" mass="47936">MSQNGFMQFIDTKVMPVAGRIGSQRHLVAIRDGFVAIMPLIIIGSLAVLINNFPIPEFQDFMTAVFGENWKSVGGVIWNGSFAILSLLVVAAIAYHLAESYEADGLSAALISAGTFVVLTPVTEDFGLAMTWLGAQGLFVAVITALISAELFRLFYNSDKLKIKMPEGVPTGVTKSFNALLPAAVILTLAGFFNAFVVNVTGVSIHEWVYATIQEPLQGFSNTIGSAIVFVFLNQVLWFFGLHGTNILGPIMESIYLPLIEENQALFASGVSAHEVPYIVTKPFFDAYVFMGGSGATLALIFAIFLVVKAKHYRTVGKLSLAPGAFNINEPMIFGLPVVLNPVMFVPFIIIPLLMTANAYFAIYFGLVPKTVAILPWTTPPIISGYLVSGGSFTGVVLQLVNLTMATLIYIPFIKLAERASIKKLEEQKAAQVTSDAQGWRDA</sequence>
<feature type="transmembrane region" description="Helical" evidence="9">
    <location>
        <begin position="34"/>
        <end position="55"/>
    </location>
</feature>
<keyword evidence="12" id="KW-1185">Reference proteome</keyword>
<feature type="transmembrane region" description="Helical" evidence="9">
    <location>
        <begin position="391"/>
        <end position="414"/>
    </location>
</feature>
<feature type="transmembrane region" description="Helical" evidence="9">
    <location>
        <begin position="105"/>
        <end position="123"/>
    </location>
</feature>
<evidence type="ECO:0000256" key="6">
    <source>
        <dbReference type="ARBA" id="ARBA00022989"/>
    </source>
</evidence>
<keyword evidence="4 8" id="KW-0762">Sugar transport</keyword>
<proteinExistence type="predicted"/>
<comment type="caution">
    <text evidence="11">The sequence shown here is derived from an EMBL/GenBank/DDBJ whole genome shotgun (WGS) entry which is preliminary data.</text>
</comment>
<evidence type="ECO:0000256" key="5">
    <source>
        <dbReference type="ARBA" id="ARBA00022692"/>
    </source>
</evidence>
<dbReference type="eggNOG" id="COG1455">
    <property type="taxonomic scope" value="Bacteria"/>
</dbReference>
<feature type="transmembrane region" description="Helical" evidence="9">
    <location>
        <begin position="75"/>
        <end position="98"/>
    </location>
</feature>
<evidence type="ECO:0000259" key="10">
    <source>
        <dbReference type="PROSITE" id="PS51105"/>
    </source>
</evidence>
<keyword evidence="2 8" id="KW-0813">Transport</keyword>
<dbReference type="InterPro" id="IPR004796">
    <property type="entry name" value="PTS_IIC_cello"/>
</dbReference>
<dbReference type="InterPro" id="IPR051088">
    <property type="entry name" value="PTS_Sugar-EIIC/EIIB"/>
</dbReference>
<dbReference type="Pfam" id="PF02378">
    <property type="entry name" value="PTS_EIIC"/>
    <property type="match status" value="1"/>
</dbReference>
<keyword evidence="5 9" id="KW-0812">Transmembrane</keyword>
<organism evidence="11 12">
    <name type="scientific">Pontibacillus litoralis JSM 072002</name>
    <dbReference type="NCBI Taxonomy" id="1385512"/>
    <lineage>
        <taxon>Bacteria</taxon>
        <taxon>Bacillati</taxon>
        <taxon>Bacillota</taxon>
        <taxon>Bacilli</taxon>
        <taxon>Bacillales</taxon>
        <taxon>Bacillaceae</taxon>
        <taxon>Pontibacillus</taxon>
    </lineage>
</organism>
<dbReference type="PANTHER" id="PTHR33989:SF11">
    <property type="entry name" value="LICHENAN PERMEASE IIC COMPONENT"/>
    <property type="match status" value="1"/>
</dbReference>
<comment type="function">
    <text evidence="8">The phosphoenolpyruvate-dependent sugar phosphotransferase system (PTS), a major carbohydrate active -transport system, catalyzes the phosphorylation of incoming sugar substrates concomitant with their translocation across the cell membrane.</text>
</comment>
<keyword evidence="7 8" id="KW-0472">Membrane</keyword>
<reference evidence="11 12" key="1">
    <citation type="submission" date="2013-08" db="EMBL/GenBank/DDBJ databases">
        <authorList>
            <person name="Huang J."/>
            <person name="Wang G."/>
        </authorList>
    </citation>
    <scope>NUCLEOTIDE SEQUENCE [LARGE SCALE GENOMIC DNA]</scope>
    <source>
        <strain evidence="11 12">JSM 072002</strain>
    </source>
</reference>
<evidence type="ECO:0000256" key="8">
    <source>
        <dbReference type="PIRNR" id="PIRNR006351"/>
    </source>
</evidence>
<dbReference type="InterPro" id="IPR004501">
    <property type="entry name" value="PTS_EIIC_3"/>
</dbReference>
<dbReference type="Proteomes" id="UP000030401">
    <property type="component" value="Unassembled WGS sequence"/>
</dbReference>
<accession>A0A0A5G183</accession>
<evidence type="ECO:0000256" key="4">
    <source>
        <dbReference type="ARBA" id="ARBA00022597"/>
    </source>
</evidence>
<feature type="transmembrane region" description="Helical" evidence="9">
    <location>
        <begin position="220"/>
        <end position="242"/>
    </location>
</feature>
<evidence type="ECO:0000313" key="12">
    <source>
        <dbReference type="Proteomes" id="UP000030401"/>
    </source>
</evidence>
<keyword evidence="6 9" id="KW-1133">Transmembrane helix</keyword>
<dbReference type="STRING" id="1385512.N784_03130"/>
<name>A0A0A5G183_9BACI</name>
<evidence type="ECO:0000256" key="1">
    <source>
        <dbReference type="ARBA" id="ARBA00004651"/>
    </source>
</evidence>
<feature type="transmembrane region" description="Helical" evidence="9">
    <location>
        <begin position="135"/>
        <end position="156"/>
    </location>
</feature>
<dbReference type="NCBIfam" id="TIGR00410">
    <property type="entry name" value="lacE"/>
    <property type="match status" value="1"/>
</dbReference>
<evidence type="ECO:0000256" key="3">
    <source>
        <dbReference type="ARBA" id="ARBA00022475"/>
    </source>
</evidence>
<dbReference type="NCBIfam" id="TIGR00359">
    <property type="entry name" value="cello_pts_IIC"/>
    <property type="match status" value="1"/>
</dbReference>
<dbReference type="AlphaFoldDB" id="A0A0A5G183"/>
<dbReference type="PIRSF" id="PIRSF006351">
    <property type="entry name" value="PTS_EIIC-Cellobiose"/>
    <property type="match status" value="1"/>
</dbReference>
<comment type="subcellular location">
    <subcellularLocation>
        <location evidence="1">Cell membrane</location>
        <topology evidence="1">Multi-pass membrane protein</topology>
    </subcellularLocation>
</comment>
<dbReference type="RefSeq" id="WP_052127207.1">
    <property type="nucleotide sequence ID" value="NZ_AVPG01000010.1"/>
</dbReference>
<keyword evidence="3 8" id="KW-1003">Cell membrane</keyword>
<feature type="transmembrane region" description="Helical" evidence="9">
    <location>
        <begin position="332"/>
        <end position="354"/>
    </location>
</feature>
<dbReference type="PROSITE" id="PS51105">
    <property type="entry name" value="PTS_EIIC_TYPE_3"/>
    <property type="match status" value="1"/>
</dbReference>
<dbReference type="EMBL" id="AVPG01000010">
    <property type="protein sequence ID" value="KGX86861.1"/>
    <property type="molecule type" value="Genomic_DNA"/>
</dbReference>
<dbReference type="OrthoDB" id="1641940at2"/>
<evidence type="ECO:0000256" key="7">
    <source>
        <dbReference type="ARBA" id="ARBA00023136"/>
    </source>
</evidence>
<feature type="transmembrane region" description="Helical" evidence="9">
    <location>
        <begin position="177"/>
        <end position="200"/>
    </location>
</feature>
<dbReference type="PANTHER" id="PTHR33989">
    <property type="match status" value="1"/>
</dbReference>
<protein>
    <recommendedName>
        <fullName evidence="8">Permease IIC component</fullName>
    </recommendedName>
</protein>